<reference evidence="3" key="2">
    <citation type="submission" date="2020-05" db="UniProtKB">
        <authorList>
            <consortium name="EnsemblMetazoa"/>
        </authorList>
    </citation>
    <scope>IDENTIFICATION</scope>
    <source>
        <strain evidence="3">wikel</strain>
    </source>
</reference>
<dbReference type="EMBL" id="ABJB011032488">
    <property type="status" value="NOT_ANNOTATED_CDS"/>
    <property type="molecule type" value="Genomic_DNA"/>
</dbReference>
<protein>
    <submittedName>
        <fullName evidence="2 3">Uncharacterized protein</fullName>
    </submittedName>
</protein>
<dbReference type="HOGENOM" id="CLU_2673835_0_0_1"/>
<dbReference type="EnsemblMetazoa" id="ISCW003666-RA">
    <property type="protein sequence ID" value="ISCW003666-PA"/>
    <property type="gene ID" value="ISCW003666"/>
</dbReference>
<dbReference type="AlphaFoldDB" id="B7PF02"/>
<name>B7PF02_IXOSC</name>
<keyword evidence="4" id="KW-1185">Reference proteome</keyword>
<evidence type="ECO:0000313" key="3">
    <source>
        <dbReference type="EnsemblMetazoa" id="ISCW003666-PA"/>
    </source>
</evidence>
<dbReference type="EMBL" id="ABJB010004736">
    <property type="status" value="NOT_ANNOTATED_CDS"/>
    <property type="molecule type" value="Genomic_DNA"/>
</dbReference>
<reference evidence="2 4" key="1">
    <citation type="submission" date="2008-03" db="EMBL/GenBank/DDBJ databases">
        <title>Annotation of Ixodes scapularis.</title>
        <authorList>
            <consortium name="Ixodes scapularis Genome Project Consortium"/>
            <person name="Caler E."/>
            <person name="Hannick L.I."/>
            <person name="Bidwell S."/>
            <person name="Joardar V."/>
            <person name="Thiagarajan M."/>
            <person name="Amedeo P."/>
            <person name="Galinsky K.J."/>
            <person name="Schobel S."/>
            <person name="Inman J."/>
            <person name="Hostetler J."/>
            <person name="Miller J."/>
            <person name="Hammond M."/>
            <person name="Megy K."/>
            <person name="Lawson D."/>
            <person name="Kodira C."/>
            <person name="Sutton G."/>
            <person name="Meyer J."/>
            <person name="Hill C.A."/>
            <person name="Birren B."/>
            <person name="Nene V."/>
            <person name="Collins F."/>
            <person name="Alarcon-Chaidez F."/>
            <person name="Wikel S."/>
            <person name="Strausberg R."/>
        </authorList>
    </citation>
    <scope>NUCLEOTIDE SEQUENCE [LARGE SCALE GENOMIC DNA]</scope>
    <source>
        <strain evidence="4">Wikel</strain>
        <strain evidence="2">Wikel colony</strain>
    </source>
</reference>
<feature type="compositionally biased region" description="Basic and acidic residues" evidence="1">
    <location>
        <begin position="29"/>
        <end position="39"/>
    </location>
</feature>
<feature type="compositionally biased region" description="Polar residues" evidence="1">
    <location>
        <begin position="62"/>
        <end position="75"/>
    </location>
</feature>
<dbReference type="EMBL" id="ABJB011013213">
    <property type="status" value="NOT_ANNOTATED_CDS"/>
    <property type="molecule type" value="Genomic_DNA"/>
</dbReference>
<accession>B7PF02</accession>
<evidence type="ECO:0000256" key="1">
    <source>
        <dbReference type="SAM" id="MobiDB-lite"/>
    </source>
</evidence>
<dbReference type="EMBL" id="DS698823">
    <property type="protein sequence ID" value="EEC05174.1"/>
    <property type="molecule type" value="Genomic_DNA"/>
</dbReference>
<organism>
    <name type="scientific">Ixodes scapularis</name>
    <name type="common">Black-legged tick</name>
    <name type="synonym">Deer tick</name>
    <dbReference type="NCBI Taxonomy" id="6945"/>
    <lineage>
        <taxon>Eukaryota</taxon>
        <taxon>Metazoa</taxon>
        <taxon>Ecdysozoa</taxon>
        <taxon>Arthropoda</taxon>
        <taxon>Chelicerata</taxon>
        <taxon>Arachnida</taxon>
        <taxon>Acari</taxon>
        <taxon>Parasitiformes</taxon>
        <taxon>Ixodida</taxon>
        <taxon>Ixodoidea</taxon>
        <taxon>Ixodidae</taxon>
        <taxon>Ixodinae</taxon>
        <taxon>Ixodes</taxon>
    </lineage>
</organism>
<dbReference type="VEuPathDB" id="VectorBase:ISCI003666"/>
<dbReference type="Proteomes" id="UP000001555">
    <property type="component" value="Unassembled WGS sequence"/>
</dbReference>
<dbReference type="PaxDb" id="6945-B7PF02"/>
<dbReference type="VEuPathDB" id="VectorBase:ISCW003666"/>
<proteinExistence type="predicted"/>
<evidence type="ECO:0000313" key="4">
    <source>
        <dbReference type="Proteomes" id="UP000001555"/>
    </source>
</evidence>
<evidence type="ECO:0000313" key="2">
    <source>
        <dbReference type="EMBL" id="EEC05174.1"/>
    </source>
</evidence>
<feature type="region of interest" description="Disordered" evidence="1">
    <location>
        <begin position="29"/>
        <end position="75"/>
    </location>
</feature>
<dbReference type="InParanoid" id="B7PF02"/>
<dbReference type="EMBL" id="ABJB010777476">
    <property type="status" value="NOT_ANNOTATED_CDS"/>
    <property type="molecule type" value="Genomic_DNA"/>
</dbReference>
<dbReference type="EMBL" id="ABJB010737250">
    <property type="status" value="NOT_ANNOTATED_CDS"/>
    <property type="molecule type" value="Genomic_DNA"/>
</dbReference>
<gene>
    <name evidence="2" type="ORF">IscW_ISCW003666</name>
</gene>
<sequence>MEHLQHPAWPIIRAQGSGCYQLCEVVDPRARGKRERTEGQRAATRRAAERPTRALHHPPPRTSSRLKGSPPGMSS</sequence>